<reference evidence="1 2" key="1">
    <citation type="submission" date="2020-04" db="EMBL/GenBank/DDBJ databases">
        <authorList>
            <person name="Alioto T."/>
            <person name="Alioto T."/>
            <person name="Gomez Garrido J."/>
        </authorList>
    </citation>
    <scope>NUCLEOTIDE SEQUENCE [LARGE SCALE GENOMIC DNA]</scope>
</reference>
<accession>A0A8S1CBK8</accession>
<organism evidence="1 2">
    <name type="scientific">Cloeon dipterum</name>
    <dbReference type="NCBI Taxonomy" id="197152"/>
    <lineage>
        <taxon>Eukaryota</taxon>
        <taxon>Metazoa</taxon>
        <taxon>Ecdysozoa</taxon>
        <taxon>Arthropoda</taxon>
        <taxon>Hexapoda</taxon>
        <taxon>Insecta</taxon>
        <taxon>Pterygota</taxon>
        <taxon>Palaeoptera</taxon>
        <taxon>Ephemeroptera</taxon>
        <taxon>Pisciforma</taxon>
        <taxon>Baetidae</taxon>
        <taxon>Cloeon</taxon>
    </lineage>
</organism>
<keyword evidence="2" id="KW-1185">Reference proteome</keyword>
<dbReference type="EMBL" id="CADEPI010000026">
    <property type="protein sequence ID" value="CAB3366696.1"/>
    <property type="molecule type" value="Genomic_DNA"/>
</dbReference>
<evidence type="ECO:0000313" key="2">
    <source>
        <dbReference type="Proteomes" id="UP000494165"/>
    </source>
</evidence>
<name>A0A8S1CBK8_9INSE</name>
<comment type="caution">
    <text evidence="1">The sequence shown here is derived from an EMBL/GenBank/DDBJ whole genome shotgun (WGS) entry which is preliminary data.</text>
</comment>
<proteinExistence type="predicted"/>
<gene>
    <name evidence="1" type="ORF">CLODIP_2_CD16026</name>
</gene>
<dbReference type="Proteomes" id="UP000494165">
    <property type="component" value="Unassembled WGS sequence"/>
</dbReference>
<protein>
    <submittedName>
        <fullName evidence="1">Uncharacterized protein</fullName>
    </submittedName>
</protein>
<evidence type="ECO:0000313" key="1">
    <source>
        <dbReference type="EMBL" id="CAB3366696.1"/>
    </source>
</evidence>
<sequence>MEISFSASAFRQSCLPAITCNYGAALAWTDNWCPSQGFKFAQRNSATTQRRTHFFSFSFPKLSVSSSSARVSQPPA</sequence>
<dbReference type="AlphaFoldDB" id="A0A8S1CBK8"/>